<organism evidence="2">
    <name type="scientific">marine metagenome</name>
    <dbReference type="NCBI Taxonomy" id="408172"/>
    <lineage>
        <taxon>unclassified sequences</taxon>
        <taxon>metagenomes</taxon>
        <taxon>ecological metagenomes</taxon>
    </lineage>
</organism>
<protein>
    <recommendedName>
        <fullName evidence="3">Poly-gamma-glutamate system protein</fullName>
    </recommendedName>
</protein>
<keyword evidence="1" id="KW-1133">Transmembrane helix</keyword>
<evidence type="ECO:0000256" key="1">
    <source>
        <dbReference type="SAM" id="Phobius"/>
    </source>
</evidence>
<proteinExistence type="predicted"/>
<gene>
    <name evidence="2" type="ORF">METZ01_LOCUS62694</name>
</gene>
<evidence type="ECO:0000313" key="2">
    <source>
        <dbReference type="EMBL" id="SVA09840.1"/>
    </source>
</evidence>
<reference evidence="2" key="1">
    <citation type="submission" date="2018-05" db="EMBL/GenBank/DDBJ databases">
        <authorList>
            <person name="Lanie J.A."/>
            <person name="Ng W.-L."/>
            <person name="Kazmierczak K.M."/>
            <person name="Andrzejewski T.M."/>
            <person name="Davidsen T.M."/>
            <person name="Wayne K.J."/>
            <person name="Tettelin H."/>
            <person name="Glass J.I."/>
            <person name="Rusch D."/>
            <person name="Podicherti R."/>
            <person name="Tsui H.-C.T."/>
            <person name="Winkler M.E."/>
        </authorList>
    </citation>
    <scope>NUCLEOTIDE SEQUENCE</scope>
</reference>
<accession>A0A381T0S2</accession>
<keyword evidence="1" id="KW-0812">Transmembrane</keyword>
<name>A0A381T0S2_9ZZZZ</name>
<sequence length="350" mass="38761">MFLWASHTITIEKAIGYDYKIQASQLMKKAMDFLRTYRLGEQGVFVGDSVLDPNETMLIGTAYGCSTDEGYLDAKASTLNPNFAAVIIDLLFQAGVEQGDTIALAYTGSMPGANIATLAACEIMDVEPVIISSVGASWYGATDTNFTWLDIENKLYNEKIFSHKSLMASIGGKSDVGRGLTRECQEALQSAISRNDLNLIYEKDWRNSIKKRVTSYGNITPISHYKTFINIGGGITNVGVGDYNPKNGVLFPEDLMTFQNESVLKTFSKEKIPVINIRNIKQLIKLYGLPYFPTPLPPIGEGVLFMKPTYNRMVNVFALLLTVLATAGLGIYSHKQIHNRMETYEPESIL</sequence>
<dbReference type="InterPro" id="IPR027602">
    <property type="entry name" value="PGA_system"/>
</dbReference>
<evidence type="ECO:0008006" key="3">
    <source>
        <dbReference type="Google" id="ProtNLM"/>
    </source>
</evidence>
<feature type="transmembrane region" description="Helical" evidence="1">
    <location>
        <begin position="313"/>
        <end position="332"/>
    </location>
</feature>
<keyword evidence="1" id="KW-0472">Membrane</keyword>
<dbReference type="EMBL" id="UINC01003858">
    <property type="protein sequence ID" value="SVA09840.1"/>
    <property type="molecule type" value="Genomic_DNA"/>
</dbReference>
<dbReference type="NCBIfam" id="TIGR04332">
    <property type="entry name" value="gamma_Glu_sys"/>
    <property type="match status" value="1"/>
</dbReference>
<dbReference type="AlphaFoldDB" id="A0A381T0S2"/>